<gene>
    <name evidence="2" type="ORF">LSTR_LSTR014746</name>
</gene>
<evidence type="ECO:0000256" key="1">
    <source>
        <dbReference type="SAM" id="MobiDB-lite"/>
    </source>
</evidence>
<proteinExistence type="predicted"/>
<sequence length="163" mass="18820">MRPRDWNRINWLNKKRKWKSELNLSQGRVEQANDSRAHGGSERESERVIGLWRGRNLKESLPTAKRPKAHPCAFLWKLRPRSFIKPPHCKQLEFGVQSNFLGQDESSLAGEAQHFSPSARAAGRPHFGGPDPTLRNQFLKDFSRNTFTPLKNTRTCKTKKAFK</sequence>
<feature type="compositionally biased region" description="Basic and acidic residues" evidence="1">
    <location>
        <begin position="31"/>
        <end position="47"/>
    </location>
</feature>
<accession>A0A482WGF7</accession>
<dbReference type="Proteomes" id="UP000291343">
    <property type="component" value="Unassembled WGS sequence"/>
</dbReference>
<comment type="caution">
    <text evidence="2">The sequence shown here is derived from an EMBL/GenBank/DDBJ whole genome shotgun (WGS) entry which is preliminary data.</text>
</comment>
<protein>
    <submittedName>
        <fullName evidence="2">Uncharacterized protein</fullName>
    </submittedName>
</protein>
<dbReference type="InParanoid" id="A0A482WGF7"/>
<evidence type="ECO:0000313" key="3">
    <source>
        <dbReference type="Proteomes" id="UP000291343"/>
    </source>
</evidence>
<dbReference type="AlphaFoldDB" id="A0A482WGF7"/>
<dbReference type="EMBL" id="QKKF02036543">
    <property type="protein sequence ID" value="RZF32574.1"/>
    <property type="molecule type" value="Genomic_DNA"/>
</dbReference>
<reference evidence="2 3" key="1">
    <citation type="journal article" date="2017" name="Gigascience">
        <title>Genome sequence of the small brown planthopper, Laodelphax striatellus.</title>
        <authorList>
            <person name="Zhu J."/>
            <person name="Jiang F."/>
            <person name="Wang X."/>
            <person name="Yang P."/>
            <person name="Bao Y."/>
            <person name="Zhao W."/>
            <person name="Wang W."/>
            <person name="Lu H."/>
            <person name="Wang Q."/>
            <person name="Cui N."/>
            <person name="Li J."/>
            <person name="Chen X."/>
            <person name="Luo L."/>
            <person name="Yu J."/>
            <person name="Kang L."/>
            <person name="Cui F."/>
        </authorList>
    </citation>
    <scope>NUCLEOTIDE SEQUENCE [LARGE SCALE GENOMIC DNA]</scope>
    <source>
        <strain evidence="2">Lst14</strain>
    </source>
</reference>
<evidence type="ECO:0000313" key="2">
    <source>
        <dbReference type="EMBL" id="RZF32574.1"/>
    </source>
</evidence>
<organism evidence="2 3">
    <name type="scientific">Laodelphax striatellus</name>
    <name type="common">Small brown planthopper</name>
    <name type="synonym">Delphax striatella</name>
    <dbReference type="NCBI Taxonomy" id="195883"/>
    <lineage>
        <taxon>Eukaryota</taxon>
        <taxon>Metazoa</taxon>
        <taxon>Ecdysozoa</taxon>
        <taxon>Arthropoda</taxon>
        <taxon>Hexapoda</taxon>
        <taxon>Insecta</taxon>
        <taxon>Pterygota</taxon>
        <taxon>Neoptera</taxon>
        <taxon>Paraneoptera</taxon>
        <taxon>Hemiptera</taxon>
        <taxon>Auchenorrhyncha</taxon>
        <taxon>Fulgoroidea</taxon>
        <taxon>Delphacidae</taxon>
        <taxon>Criomorphinae</taxon>
        <taxon>Laodelphax</taxon>
    </lineage>
</organism>
<name>A0A482WGF7_LAOST</name>
<keyword evidence="3" id="KW-1185">Reference proteome</keyword>
<feature type="non-terminal residue" evidence="2">
    <location>
        <position position="163"/>
    </location>
</feature>
<feature type="region of interest" description="Disordered" evidence="1">
    <location>
        <begin position="23"/>
        <end position="47"/>
    </location>
</feature>